<organism evidence="2 3">
    <name type="scientific">Trema orientale</name>
    <name type="common">Charcoal tree</name>
    <name type="synonym">Celtis orientalis</name>
    <dbReference type="NCBI Taxonomy" id="63057"/>
    <lineage>
        <taxon>Eukaryota</taxon>
        <taxon>Viridiplantae</taxon>
        <taxon>Streptophyta</taxon>
        <taxon>Embryophyta</taxon>
        <taxon>Tracheophyta</taxon>
        <taxon>Spermatophyta</taxon>
        <taxon>Magnoliopsida</taxon>
        <taxon>eudicotyledons</taxon>
        <taxon>Gunneridae</taxon>
        <taxon>Pentapetalae</taxon>
        <taxon>rosids</taxon>
        <taxon>fabids</taxon>
        <taxon>Rosales</taxon>
        <taxon>Cannabaceae</taxon>
        <taxon>Trema</taxon>
    </lineage>
</organism>
<proteinExistence type="predicted"/>
<accession>A0A2P5G1B5</accession>
<gene>
    <name evidence="2" type="ORF">TorRG33x02_001150</name>
</gene>
<name>A0A2P5G1B5_TREOI</name>
<evidence type="ECO:0000256" key="1">
    <source>
        <dbReference type="SAM" id="MobiDB-lite"/>
    </source>
</evidence>
<feature type="non-terminal residue" evidence="2">
    <location>
        <position position="65"/>
    </location>
</feature>
<protein>
    <submittedName>
        <fullName evidence="2">Uncharacterized protein</fullName>
    </submittedName>
</protein>
<evidence type="ECO:0000313" key="2">
    <source>
        <dbReference type="EMBL" id="POO03811.1"/>
    </source>
</evidence>
<reference evidence="3" key="1">
    <citation type="submission" date="2016-06" db="EMBL/GenBank/DDBJ databases">
        <title>Parallel loss of symbiosis genes in relatives of nitrogen-fixing non-legume Parasponia.</title>
        <authorList>
            <person name="Van Velzen R."/>
            <person name="Holmer R."/>
            <person name="Bu F."/>
            <person name="Rutten L."/>
            <person name="Van Zeijl A."/>
            <person name="Liu W."/>
            <person name="Santuari L."/>
            <person name="Cao Q."/>
            <person name="Sharma T."/>
            <person name="Shen D."/>
            <person name="Roswanjaya Y."/>
            <person name="Wardhani T."/>
            <person name="Kalhor M.S."/>
            <person name="Jansen J."/>
            <person name="Van den Hoogen J."/>
            <person name="Gungor B."/>
            <person name="Hartog M."/>
            <person name="Hontelez J."/>
            <person name="Verver J."/>
            <person name="Yang W.-C."/>
            <person name="Schijlen E."/>
            <person name="Repin R."/>
            <person name="Schilthuizen M."/>
            <person name="Schranz E."/>
            <person name="Heidstra R."/>
            <person name="Miyata K."/>
            <person name="Fedorova E."/>
            <person name="Kohlen W."/>
            <person name="Bisseling T."/>
            <person name="Smit S."/>
            <person name="Geurts R."/>
        </authorList>
    </citation>
    <scope>NUCLEOTIDE SEQUENCE [LARGE SCALE GENOMIC DNA]</scope>
    <source>
        <strain evidence="3">cv. RG33-2</strain>
    </source>
</reference>
<dbReference type="AlphaFoldDB" id="A0A2P5G1B5"/>
<feature type="region of interest" description="Disordered" evidence="1">
    <location>
        <begin position="1"/>
        <end position="65"/>
    </location>
</feature>
<comment type="caution">
    <text evidence="2">The sequence shown here is derived from an EMBL/GenBank/DDBJ whole genome shotgun (WGS) entry which is preliminary data.</text>
</comment>
<feature type="compositionally biased region" description="Low complexity" evidence="1">
    <location>
        <begin position="25"/>
        <end position="38"/>
    </location>
</feature>
<dbReference type="InParanoid" id="A0A2P5G1B5"/>
<keyword evidence="3" id="KW-1185">Reference proteome</keyword>
<sequence length="65" mass="7074">MAKTRSSGGHNERRQRASKQPMNLSPSKSSSPSKSKSPVGLSKVLIEETPYSKSKGMKVVSIQEK</sequence>
<dbReference type="Proteomes" id="UP000237000">
    <property type="component" value="Unassembled WGS sequence"/>
</dbReference>
<evidence type="ECO:0000313" key="3">
    <source>
        <dbReference type="Proteomes" id="UP000237000"/>
    </source>
</evidence>
<dbReference type="EMBL" id="JXTC01000001">
    <property type="protein sequence ID" value="POO03811.1"/>
    <property type="molecule type" value="Genomic_DNA"/>
</dbReference>